<dbReference type="AlphaFoldDB" id="A0A0R3QK74"/>
<evidence type="ECO:0000313" key="1">
    <source>
        <dbReference type="EMBL" id="VDO20807.1"/>
    </source>
</evidence>
<dbReference type="EMBL" id="UZAG01015490">
    <property type="protein sequence ID" value="VDO20807.1"/>
    <property type="molecule type" value="Genomic_DNA"/>
</dbReference>
<dbReference type="WBParaSite" id="BTMF_0000798201-mRNA-1">
    <property type="protein sequence ID" value="BTMF_0000798201-mRNA-1"/>
    <property type="gene ID" value="BTMF_0000798201"/>
</dbReference>
<protein>
    <submittedName>
        <fullName evidence="1 3">Uncharacterized protein</fullName>
    </submittedName>
</protein>
<accession>A0A0R3QK74</accession>
<proteinExistence type="predicted"/>
<organism evidence="3">
    <name type="scientific">Brugia timori</name>
    <dbReference type="NCBI Taxonomy" id="42155"/>
    <lineage>
        <taxon>Eukaryota</taxon>
        <taxon>Metazoa</taxon>
        <taxon>Ecdysozoa</taxon>
        <taxon>Nematoda</taxon>
        <taxon>Chromadorea</taxon>
        <taxon>Rhabditida</taxon>
        <taxon>Spirurina</taxon>
        <taxon>Spiruromorpha</taxon>
        <taxon>Filarioidea</taxon>
        <taxon>Onchocercidae</taxon>
        <taxon>Brugia</taxon>
    </lineage>
</organism>
<keyword evidence="2" id="KW-1185">Reference proteome</keyword>
<evidence type="ECO:0000313" key="3">
    <source>
        <dbReference type="WBParaSite" id="BTMF_0000798201-mRNA-1"/>
    </source>
</evidence>
<name>A0A0R3QK74_9BILA</name>
<sequence length="32" mass="3815">MTIRSYSSNFLLQIVLFKKLYICLSKLMVCEE</sequence>
<reference evidence="3" key="1">
    <citation type="submission" date="2017-02" db="UniProtKB">
        <authorList>
            <consortium name="WormBaseParasite"/>
        </authorList>
    </citation>
    <scope>IDENTIFICATION</scope>
</reference>
<reference evidence="1 2" key="2">
    <citation type="submission" date="2018-11" db="EMBL/GenBank/DDBJ databases">
        <authorList>
            <consortium name="Pathogen Informatics"/>
        </authorList>
    </citation>
    <scope>NUCLEOTIDE SEQUENCE [LARGE SCALE GENOMIC DNA]</scope>
</reference>
<dbReference type="Proteomes" id="UP000280834">
    <property type="component" value="Unassembled WGS sequence"/>
</dbReference>
<evidence type="ECO:0000313" key="2">
    <source>
        <dbReference type="Proteomes" id="UP000280834"/>
    </source>
</evidence>
<gene>
    <name evidence="1" type="ORF">BTMF_LOCUS6081</name>
</gene>